<feature type="transmembrane region" description="Helical" evidence="1">
    <location>
        <begin position="108"/>
        <end position="130"/>
    </location>
</feature>
<sequence>MENADGARERRKLEMVQETLQQFMEERKLNSATESKERDEMEEDLLLSRLLSKLDSVKTEPELNDLTQAINCSDPSSSEQQKEEVTDLKEIEKDIKIIKKQNRMTHRLLSALIIVTMAWQFGEISFFLAVKDKITHPVRSVGDMIKSALTGKEKKLSIEGALVPVPQLGAPESPNGSSLLLAPK</sequence>
<evidence type="ECO:0000256" key="1">
    <source>
        <dbReference type="SAM" id="Phobius"/>
    </source>
</evidence>
<dbReference type="PANTHER" id="PTHR35280">
    <property type="entry name" value="F17L21.9"/>
    <property type="match status" value="1"/>
</dbReference>
<keyword evidence="3" id="KW-1185">Reference proteome</keyword>
<reference evidence="2" key="1">
    <citation type="submission" date="2022-08" db="EMBL/GenBank/DDBJ databases">
        <authorList>
            <person name="Marques A."/>
        </authorList>
    </citation>
    <scope>NUCLEOTIDE SEQUENCE</scope>
    <source>
        <strain evidence="2">RhyPub2mFocal</strain>
        <tissue evidence="2">Leaves</tissue>
    </source>
</reference>
<organism evidence="2 3">
    <name type="scientific">Rhynchospora pubera</name>
    <dbReference type="NCBI Taxonomy" id="906938"/>
    <lineage>
        <taxon>Eukaryota</taxon>
        <taxon>Viridiplantae</taxon>
        <taxon>Streptophyta</taxon>
        <taxon>Embryophyta</taxon>
        <taxon>Tracheophyta</taxon>
        <taxon>Spermatophyta</taxon>
        <taxon>Magnoliopsida</taxon>
        <taxon>Liliopsida</taxon>
        <taxon>Poales</taxon>
        <taxon>Cyperaceae</taxon>
        <taxon>Cyperoideae</taxon>
        <taxon>Rhynchosporeae</taxon>
        <taxon>Rhynchospora</taxon>
    </lineage>
</organism>
<evidence type="ECO:0000313" key="3">
    <source>
        <dbReference type="Proteomes" id="UP001140206"/>
    </source>
</evidence>
<name>A0AAV8CLQ0_9POAL</name>
<comment type="caution">
    <text evidence="2">The sequence shown here is derived from an EMBL/GenBank/DDBJ whole genome shotgun (WGS) entry which is preliminary data.</text>
</comment>
<protein>
    <submittedName>
        <fullName evidence="2">Transmembrane protein</fullName>
    </submittedName>
</protein>
<gene>
    <name evidence="2" type="ORF">LUZ62_090468</name>
</gene>
<dbReference type="PANTHER" id="PTHR35280:SF1">
    <property type="entry name" value="F17L21.9"/>
    <property type="match status" value="1"/>
</dbReference>
<keyword evidence="1" id="KW-1133">Transmembrane helix</keyword>
<proteinExistence type="predicted"/>
<dbReference type="EMBL" id="JAMFTS010000005">
    <property type="protein sequence ID" value="KAJ4756063.1"/>
    <property type="molecule type" value="Genomic_DNA"/>
</dbReference>
<keyword evidence="1 2" id="KW-0812">Transmembrane</keyword>
<keyword evidence="1" id="KW-0472">Membrane</keyword>
<accession>A0AAV8CLQ0</accession>
<dbReference type="Proteomes" id="UP001140206">
    <property type="component" value="Chromosome 5"/>
</dbReference>
<evidence type="ECO:0000313" key="2">
    <source>
        <dbReference type="EMBL" id="KAJ4756063.1"/>
    </source>
</evidence>
<dbReference type="AlphaFoldDB" id="A0AAV8CLQ0"/>